<evidence type="ECO:0000313" key="1">
    <source>
        <dbReference type="EMBL" id="EEY60513.1"/>
    </source>
</evidence>
<reference evidence="2" key="1">
    <citation type="journal article" date="2009" name="Nature">
        <title>Genome sequence and analysis of the Irish potato famine pathogen Phytophthora infestans.</title>
        <authorList>
            <consortium name="The Broad Institute Genome Sequencing Platform"/>
            <person name="Haas B.J."/>
            <person name="Kamoun S."/>
            <person name="Zody M.C."/>
            <person name="Jiang R.H."/>
            <person name="Handsaker R.E."/>
            <person name="Cano L.M."/>
            <person name="Grabherr M."/>
            <person name="Kodira C.D."/>
            <person name="Raffaele S."/>
            <person name="Torto-Alalibo T."/>
            <person name="Bozkurt T.O."/>
            <person name="Ah-Fong A.M."/>
            <person name="Alvarado L."/>
            <person name="Anderson V.L."/>
            <person name="Armstrong M.R."/>
            <person name="Avrova A."/>
            <person name="Baxter L."/>
            <person name="Beynon J."/>
            <person name="Boevink P.C."/>
            <person name="Bollmann S.R."/>
            <person name="Bos J.I."/>
            <person name="Bulone V."/>
            <person name="Cai G."/>
            <person name="Cakir C."/>
            <person name="Carrington J.C."/>
            <person name="Chawner M."/>
            <person name="Conti L."/>
            <person name="Costanzo S."/>
            <person name="Ewan R."/>
            <person name="Fahlgren N."/>
            <person name="Fischbach M.A."/>
            <person name="Fugelstad J."/>
            <person name="Gilroy E.M."/>
            <person name="Gnerre S."/>
            <person name="Green P.J."/>
            <person name="Grenville-Briggs L.J."/>
            <person name="Griffith J."/>
            <person name="Grunwald N.J."/>
            <person name="Horn K."/>
            <person name="Horner N.R."/>
            <person name="Hu C.H."/>
            <person name="Huitema E."/>
            <person name="Jeong D.H."/>
            <person name="Jones A.M."/>
            <person name="Jones J.D."/>
            <person name="Jones R.W."/>
            <person name="Karlsson E.K."/>
            <person name="Kunjeti S.G."/>
            <person name="Lamour K."/>
            <person name="Liu Z."/>
            <person name="Ma L."/>
            <person name="Maclean D."/>
            <person name="Chibucos M.C."/>
            <person name="McDonald H."/>
            <person name="McWalters J."/>
            <person name="Meijer H.J."/>
            <person name="Morgan W."/>
            <person name="Morris P.F."/>
            <person name="Munro C.A."/>
            <person name="O'Neill K."/>
            <person name="Ospina-Giraldo M."/>
            <person name="Pinzon A."/>
            <person name="Pritchard L."/>
            <person name="Ramsahoye B."/>
            <person name="Ren Q."/>
            <person name="Restrepo S."/>
            <person name="Roy S."/>
            <person name="Sadanandom A."/>
            <person name="Savidor A."/>
            <person name="Schornack S."/>
            <person name="Schwartz D.C."/>
            <person name="Schumann U.D."/>
            <person name="Schwessinger B."/>
            <person name="Seyer L."/>
            <person name="Sharpe T."/>
            <person name="Silvar C."/>
            <person name="Song J."/>
            <person name="Studholme D.J."/>
            <person name="Sykes S."/>
            <person name="Thines M."/>
            <person name="van de Vondervoort P.J."/>
            <person name="Phuntumart V."/>
            <person name="Wawra S."/>
            <person name="Weide R."/>
            <person name="Win J."/>
            <person name="Young C."/>
            <person name="Zhou S."/>
            <person name="Fry W."/>
            <person name="Meyers B.C."/>
            <person name="van West P."/>
            <person name="Ristaino J."/>
            <person name="Govers F."/>
            <person name="Birch P.R."/>
            <person name="Whisson S.C."/>
            <person name="Judelson H.S."/>
            <person name="Nusbaum C."/>
        </authorList>
    </citation>
    <scope>NUCLEOTIDE SEQUENCE [LARGE SCALE GENOMIC DNA]</scope>
    <source>
        <strain evidence="2">T30-4</strain>
    </source>
</reference>
<dbReference type="Proteomes" id="UP000006643">
    <property type="component" value="Unassembled WGS sequence"/>
</dbReference>
<keyword evidence="2" id="KW-1185">Reference proteome</keyword>
<dbReference type="OMA" id="GFNAGCE"/>
<dbReference type="GeneID" id="9462409"/>
<dbReference type="VEuPathDB" id="FungiDB:PITG_13221"/>
<organism evidence="1 2">
    <name type="scientific">Phytophthora infestans (strain T30-4)</name>
    <name type="common">Potato late blight agent</name>
    <dbReference type="NCBI Taxonomy" id="403677"/>
    <lineage>
        <taxon>Eukaryota</taxon>
        <taxon>Sar</taxon>
        <taxon>Stramenopiles</taxon>
        <taxon>Oomycota</taxon>
        <taxon>Peronosporomycetes</taxon>
        <taxon>Peronosporales</taxon>
        <taxon>Peronosporaceae</taxon>
        <taxon>Phytophthora</taxon>
    </lineage>
</organism>
<sequence length="309" mass="33195">MASSWPSLGSAAASTTIANQTARGAFVAGAMTSNAIMGTELDLMAKPKIRLHFRVNQGVSSAGVNTTKGMSLASTTISSGNTCPVRVAAIAWGAVVNALEPTIDGTYMSFTTSRLYVPVTHLKNPQAIISTPVKKVRFNDCYGYLFYQRAGIGKQSTQLNASFYIQLSASVKNAKYVILLPFAEQTNSLNSAAVQVFQSPFDSAPWTLHPGSSIRNFNVRIVSKISAINGGLTPELVNGLLGYQSWSLTNRVLIADVSRLTERGVPQSIQIQGFNAGCEGVNMIVLVMSEQELTYDRLTGEVLDFLQLL</sequence>
<gene>
    <name evidence="1" type="ORF">PITG_13221</name>
</gene>
<protein>
    <submittedName>
        <fullName evidence="1">Uncharacterized protein</fullName>
    </submittedName>
</protein>
<dbReference type="InParanoid" id="D0NLG6"/>
<dbReference type="KEGG" id="pif:PITG_13221"/>
<dbReference type="EMBL" id="DS028145">
    <property type="protein sequence ID" value="EEY60513.1"/>
    <property type="molecule type" value="Genomic_DNA"/>
</dbReference>
<evidence type="ECO:0000313" key="2">
    <source>
        <dbReference type="Proteomes" id="UP000006643"/>
    </source>
</evidence>
<dbReference type="OrthoDB" id="164552at2759"/>
<name>D0NLG6_PHYIT</name>
<dbReference type="AlphaFoldDB" id="D0NLG6"/>
<proteinExistence type="predicted"/>
<dbReference type="HOGENOM" id="CLU_948219_0_0_1"/>
<dbReference type="eggNOG" id="ENOG502RFN5">
    <property type="taxonomic scope" value="Eukaryota"/>
</dbReference>
<dbReference type="RefSeq" id="XP_002899886.1">
    <property type="nucleotide sequence ID" value="XM_002899840.1"/>
</dbReference>
<accession>D0NLG6</accession>